<feature type="domain" description="HTH myb-type" evidence="7">
    <location>
        <begin position="134"/>
        <end position="193"/>
    </location>
</feature>
<evidence type="ECO:0000256" key="2">
    <source>
        <dbReference type="ARBA" id="ARBA00023015"/>
    </source>
</evidence>
<feature type="compositionally biased region" description="Low complexity" evidence="6">
    <location>
        <begin position="49"/>
        <end position="59"/>
    </location>
</feature>
<dbReference type="GO" id="GO:0005634">
    <property type="term" value="C:nucleus"/>
    <property type="evidence" value="ECO:0007669"/>
    <property type="project" value="UniProtKB-SubCell"/>
</dbReference>
<dbReference type="Proteomes" id="UP001642360">
    <property type="component" value="Unassembled WGS sequence"/>
</dbReference>
<keyword evidence="3" id="KW-0238">DNA-binding</keyword>
<keyword evidence="9" id="KW-1185">Reference proteome</keyword>
<evidence type="ECO:0000313" key="8">
    <source>
        <dbReference type="EMBL" id="CAK9150970.1"/>
    </source>
</evidence>
<gene>
    <name evidence="8" type="ORF">ILEXP_LOCUS19126</name>
</gene>
<comment type="subcellular location">
    <subcellularLocation>
        <location evidence="1">Nucleus</location>
    </subcellularLocation>
</comment>
<feature type="region of interest" description="Disordered" evidence="6">
    <location>
        <begin position="268"/>
        <end position="303"/>
    </location>
</feature>
<feature type="compositionally biased region" description="Polar residues" evidence="6">
    <location>
        <begin position="633"/>
        <end position="649"/>
    </location>
</feature>
<dbReference type="InterPro" id="IPR044825">
    <property type="entry name" value="GLK1/2-like"/>
</dbReference>
<dbReference type="InterPro" id="IPR001005">
    <property type="entry name" value="SANT/Myb"/>
</dbReference>
<feature type="compositionally biased region" description="Pro residues" evidence="6">
    <location>
        <begin position="273"/>
        <end position="296"/>
    </location>
</feature>
<feature type="compositionally biased region" description="Basic and acidic residues" evidence="6">
    <location>
        <begin position="71"/>
        <end position="85"/>
    </location>
</feature>
<feature type="region of interest" description="Disordered" evidence="6">
    <location>
        <begin position="1"/>
        <end position="20"/>
    </location>
</feature>
<dbReference type="InterPro" id="IPR017930">
    <property type="entry name" value="Myb_dom"/>
</dbReference>
<keyword evidence="2" id="KW-0805">Transcription regulation</keyword>
<dbReference type="PROSITE" id="PS51294">
    <property type="entry name" value="HTH_MYB"/>
    <property type="match status" value="1"/>
</dbReference>
<dbReference type="InterPro" id="IPR009057">
    <property type="entry name" value="Homeodomain-like_sf"/>
</dbReference>
<keyword evidence="5" id="KW-0539">Nucleus</keyword>
<evidence type="ECO:0000256" key="5">
    <source>
        <dbReference type="ARBA" id="ARBA00023242"/>
    </source>
</evidence>
<dbReference type="Pfam" id="PF00249">
    <property type="entry name" value="Myb_DNA-binding"/>
    <property type="match status" value="1"/>
</dbReference>
<dbReference type="SUPFAM" id="SSF46689">
    <property type="entry name" value="Homeodomain-like"/>
    <property type="match status" value="1"/>
</dbReference>
<keyword evidence="4" id="KW-0804">Transcription</keyword>
<feature type="compositionally biased region" description="Basic and acidic residues" evidence="6">
    <location>
        <begin position="102"/>
        <end position="119"/>
    </location>
</feature>
<dbReference type="NCBIfam" id="TIGR01557">
    <property type="entry name" value="myb_SHAQKYF"/>
    <property type="match status" value="1"/>
</dbReference>
<proteinExistence type="predicted"/>
<dbReference type="AlphaFoldDB" id="A0ABC8S2D0"/>
<protein>
    <recommendedName>
        <fullName evidence="7">HTH myb-type domain-containing protein</fullName>
    </recommendedName>
</protein>
<dbReference type="PANTHER" id="PTHR31312:SF1">
    <property type="entry name" value="TRANSCRIPTION ACTIVATOR GLK1"/>
    <property type="match status" value="1"/>
</dbReference>
<evidence type="ECO:0000256" key="3">
    <source>
        <dbReference type="ARBA" id="ARBA00023125"/>
    </source>
</evidence>
<accession>A0ABC8S2D0</accession>
<evidence type="ECO:0000256" key="1">
    <source>
        <dbReference type="ARBA" id="ARBA00004123"/>
    </source>
</evidence>
<feature type="region of interest" description="Disordered" evidence="6">
    <location>
        <begin position="629"/>
        <end position="689"/>
    </location>
</feature>
<sequence>MLAVSPFGNTRDEREGEMESFFDRSIDFDDFFGDIDNEDALPNLDMDPESLAELSASGGEESEMNISVSVERADDNSVKDEEDKVSGSGFGSGSSLNQGEEIVSKRDEPVGVHGSPKEVHKGRKSSTQSKNSQGKRKVKVDWTPELHRRFVQAVEQLGVDKAVPSRILEVMGIDCLTRHNIASHLQKYRSHRKHLLAREAEAASWSQRRQLYGGGTTGGGGGGNKREMSLWVAPTMGFPPMAPMHHFRPLHVWGHPSVDQSLVHIWPKQIAPSPSPPPPQPPTWPPAPPLHPPPADPSFWHPPRQRVPIAPTPGTPCFPPTLAPMRFPTGPVPSIPRHAMYKVDPGIGVPAAPTGQTCSRPPFDFHPSKESIDATIGDVLSKPWLPLPLGLKSPSTDIVVDELQRQGTAKHGGDGLGKLSFAHGGVELGKLPFVGGGDFAEDDHVEGRVAHLDGANKGGMASQPSASTRCSPLASGHLTGGLGERGKGLGARVSGVKTLPIATTKGANKGAVLAVSRLGVRVGCAGARTIGRVWGIGLGANLGTVLGSSDELSVCVGEGATGCLVFGANLSSFGVQAYGDGRAEVRLGAPMTPIGRASQVRGELSERENQTVETSLLLGETQLAMGTFGGDNSGNVVDDSTPSGGTPKSQIPCGLLGSGSGNSSCSGNKKHKSKVALDDDGSEISTPSSLLNTDDDFLRIVSASNFLNCVMPSS</sequence>
<evidence type="ECO:0000313" key="9">
    <source>
        <dbReference type="Proteomes" id="UP001642360"/>
    </source>
</evidence>
<name>A0ABC8S2D0_9AQUA</name>
<evidence type="ECO:0000256" key="4">
    <source>
        <dbReference type="ARBA" id="ARBA00023163"/>
    </source>
</evidence>
<dbReference type="EMBL" id="CAUOFW020002083">
    <property type="protein sequence ID" value="CAK9150970.1"/>
    <property type="molecule type" value="Genomic_DNA"/>
</dbReference>
<reference evidence="8 9" key="1">
    <citation type="submission" date="2024-02" db="EMBL/GenBank/DDBJ databases">
        <authorList>
            <person name="Vignale AGUSTIN F."/>
            <person name="Sosa J E."/>
            <person name="Modenutti C."/>
        </authorList>
    </citation>
    <scope>NUCLEOTIDE SEQUENCE [LARGE SCALE GENOMIC DNA]</scope>
</reference>
<dbReference type="FunFam" id="1.10.10.60:FF:000007">
    <property type="entry name" value="Two-component response regulator"/>
    <property type="match status" value="1"/>
</dbReference>
<comment type="caution">
    <text evidence="8">The sequence shown here is derived from an EMBL/GenBank/DDBJ whole genome shotgun (WGS) entry which is preliminary data.</text>
</comment>
<evidence type="ECO:0000259" key="7">
    <source>
        <dbReference type="PROSITE" id="PS51294"/>
    </source>
</evidence>
<evidence type="ECO:0000256" key="6">
    <source>
        <dbReference type="SAM" id="MobiDB-lite"/>
    </source>
</evidence>
<organism evidence="8 9">
    <name type="scientific">Ilex paraguariensis</name>
    <name type="common">yerba mate</name>
    <dbReference type="NCBI Taxonomy" id="185542"/>
    <lineage>
        <taxon>Eukaryota</taxon>
        <taxon>Viridiplantae</taxon>
        <taxon>Streptophyta</taxon>
        <taxon>Embryophyta</taxon>
        <taxon>Tracheophyta</taxon>
        <taxon>Spermatophyta</taxon>
        <taxon>Magnoliopsida</taxon>
        <taxon>eudicotyledons</taxon>
        <taxon>Gunneridae</taxon>
        <taxon>Pentapetalae</taxon>
        <taxon>asterids</taxon>
        <taxon>campanulids</taxon>
        <taxon>Aquifoliales</taxon>
        <taxon>Aquifoliaceae</taxon>
        <taxon>Ilex</taxon>
    </lineage>
</organism>
<dbReference type="Gene3D" id="1.10.10.60">
    <property type="entry name" value="Homeodomain-like"/>
    <property type="match status" value="1"/>
</dbReference>
<dbReference type="PANTHER" id="PTHR31312">
    <property type="entry name" value="TRANSCRIPTION ACTIVATOR GLK1"/>
    <property type="match status" value="1"/>
</dbReference>
<dbReference type="InterPro" id="IPR006447">
    <property type="entry name" value="Myb_dom_plants"/>
</dbReference>
<feature type="region of interest" description="Disordered" evidence="6">
    <location>
        <begin position="33"/>
        <end position="139"/>
    </location>
</feature>
<dbReference type="GO" id="GO:0003677">
    <property type="term" value="F:DNA binding"/>
    <property type="evidence" value="ECO:0007669"/>
    <property type="project" value="UniProtKB-KW"/>
</dbReference>